<comment type="caution">
    <text evidence="7">The sequence shown here is derived from an EMBL/GenBank/DDBJ whole genome shotgun (WGS) entry which is preliminary data.</text>
</comment>
<evidence type="ECO:0000256" key="5">
    <source>
        <dbReference type="SAM" id="Coils"/>
    </source>
</evidence>
<dbReference type="Pfam" id="PF00589">
    <property type="entry name" value="Phage_integrase"/>
    <property type="match status" value="1"/>
</dbReference>
<dbReference type="OrthoDB" id="7354488at2"/>
<dbReference type="Proteomes" id="UP000184514">
    <property type="component" value="Unassembled WGS sequence"/>
</dbReference>
<dbReference type="EMBL" id="MLCB01000157">
    <property type="protein sequence ID" value="OJI93082.1"/>
    <property type="molecule type" value="Genomic_DNA"/>
</dbReference>
<keyword evidence="8" id="KW-1185">Reference proteome</keyword>
<evidence type="ECO:0000259" key="6">
    <source>
        <dbReference type="PROSITE" id="PS51898"/>
    </source>
</evidence>
<reference evidence="7 8" key="1">
    <citation type="submission" date="2016-10" db="EMBL/GenBank/DDBJ databases">
        <title>Genome sequence of Planktotalea frisia SH6-1.</title>
        <authorList>
            <person name="Poehlein A."/>
            <person name="Bakenhus I."/>
            <person name="Voget S."/>
            <person name="Brinkhoff T."/>
            <person name="Simon M."/>
        </authorList>
    </citation>
    <scope>NUCLEOTIDE SEQUENCE [LARGE SCALE GENOMIC DNA]</scope>
    <source>
        <strain evidence="7 8">SH6-1</strain>
    </source>
</reference>
<evidence type="ECO:0000256" key="3">
    <source>
        <dbReference type="ARBA" id="ARBA00023125"/>
    </source>
</evidence>
<dbReference type="InterPro" id="IPR050090">
    <property type="entry name" value="Tyrosine_recombinase_XerCD"/>
</dbReference>
<keyword evidence="3" id="KW-0238">DNA-binding</keyword>
<dbReference type="GO" id="GO:0003677">
    <property type="term" value="F:DNA binding"/>
    <property type="evidence" value="ECO:0007669"/>
    <property type="project" value="UniProtKB-KW"/>
</dbReference>
<keyword evidence="2" id="KW-0229">DNA integration</keyword>
<protein>
    <submittedName>
        <fullName evidence="7">Tyrosine recombinase XerC</fullName>
    </submittedName>
</protein>
<feature type="domain" description="Tyr recombinase" evidence="6">
    <location>
        <begin position="125"/>
        <end position="334"/>
    </location>
</feature>
<dbReference type="PROSITE" id="PS51898">
    <property type="entry name" value="TYR_RECOMBINASE"/>
    <property type="match status" value="1"/>
</dbReference>
<keyword evidence="4" id="KW-0233">DNA recombination</keyword>
<sequence>MRKFNADNERLKRRYVQYLREAKGQDEQSIDKVRAALVRFEECTKFKPFKSFHIDQTRKFKDALGRAKNTRGQLLSLSTTDATLRLVKGFFHWLAGQQGFKKVLTYADVDYFNNNRKDARAAHTQNPVHFPSKQAAYHAFQGMADHTELEQRDKAMFAFVMITGARVGAVSSLRLKHINLVDGFVFQDGRTVRTKAGKTITTWFFPMHPDYLAYFTAWVTYLRDDRKFGAEDALFPKPERRIVDGKFVFDRVSRNIYANGSKVNEVFKRAFTQVQLHPYHPHSARKTLGQELSDRELPLATQKAWSQNLGHENFTTTVSSYLPVSDQQQGALIKGLGSV</sequence>
<dbReference type="GO" id="GO:0015074">
    <property type="term" value="P:DNA integration"/>
    <property type="evidence" value="ECO:0007669"/>
    <property type="project" value="UniProtKB-KW"/>
</dbReference>
<evidence type="ECO:0000313" key="7">
    <source>
        <dbReference type="EMBL" id="OJI93082.1"/>
    </source>
</evidence>
<gene>
    <name evidence="7" type="primary">xerC_10</name>
    <name evidence="7" type="ORF">PFRI_26970</name>
</gene>
<dbReference type="CDD" id="cd00397">
    <property type="entry name" value="DNA_BRE_C"/>
    <property type="match status" value="1"/>
</dbReference>
<dbReference type="InterPro" id="IPR002104">
    <property type="entry name" value="Integrase_catalytic"/>
</dbReference>
<evidence type="ECO:0000256" key="2">
    <source>
        <dbReference type="ARBA" id="ARBA00022908"/>
    </source>
</evidence>
<dbReference type="RefSeq" id="WP_072631232.1">
    <property type="nucleotide sequence ID" value="NZ_MLCB01000157.1"/>
</dbReference>
<dbReference type="PANTHER" id="PTHR30349:SF41">
    <property type="entry name" value="INTEGRASE_RECOMBINASE PROTEIN MJ0367-RELATED"/>
    <property type="match status" value="1"/>
</dbReference>
<dbReference type="InterPro" id="IPR011010">
    <property type="entry name" value="DNA_brk_join_enz"/>
</dbReference>
<accession>A0A1L9NV66</accession>
<evidence type="ECO:0000256" key="4">
    <source>
        <dbReference type="ARBA" id="ARBA00023172"/>
    </source>
</evidence>
<dbReference type="AlphaFoldDB" id="A0A1L9NV66"/>
<evidence type="ECO:0000313" key="8">
    <source>
        <dbReference type="Proteomes" id="UP000184514"/>
    </source>
</evidence>
<dbReference type="PANTHER" id="PTHR30349">
    <property type="entry name" value="PHAGE INTEGRASE-RELATED"/>
    <property type="match status" value="1"/>
</dbReference>
<name>A0A1L9NV66_9RHOB</name>
<comment type="similarity">
    <text evidence="1">Belongs to the 'phage' integrase family.</text>
</comment>
<dbReference type="Gene3D" id="1.10.443.10">
    <property type="entry name" value="Intergrase catalytic core"/>
    <property type="match status" value="1"/>
</dbReference>
<proteinExistence type="inferred from homology"/>
<dbReference type="SUPFAM" id="SSF56349">
    <property type="entry name" value="DNA breaking-rejoining enzymes"/>
    <property type="match status" value="1"/>
</dbReference>
<keyword evidence="5" id="KW-0175">Coiled coil</keyword>
<evidence type="ECO:0000256" key="1">
    <source>
        <dbReference type="ARBA" id="ARBA00008857"/>
    </source>
</evidence>
<dbReference type="STRING" id="696762.PFRI_26970"/>
<dbReference type="InterPro" id="IPR013762">
    <property type="entry name" value="Integrase-like_cat_sf"/>
</dbReference>
<organism evidence="7 8">
    <name type="scientific">Planktotalea frisia</name>
    <dbReference type="NCBI Taxonomy" id="696762"/>
    <lineage>
        <taxon>Bacteria</taxon>
        <taxon>Pseudomonadati</taxon>
        <taxon>Pseudomonadota</taxon>
        <taxon>Alphaproteobacteria</taxon>
        <taxon>Rhodobacterales</taxon>
        <taxon>Paracoccaceae</taxon>
        <taxon>Planktotalea</taxon>
    </lineage>
</organism>
<feature type="coiled-coil region" evidence="5">
    <location>
        <begin position="1"/>
        <end position="28"/>
    </location>
</feature>
<dbReference type="GO" id="GO:0006310">
    <property type="term" value="P:DNA recombination"/>
    <property type="evidence" value="ECO:0007669"/>
    <property type="project" value="UniProtKB-KW"/>
</dbReference>